<dbReference type="RefSeq" id="WP_149849128.1">
    <property type="nucleotide sequence ID" value="NZ_VUOB01000015.1"/>
</dbReference>
<dbReference type="SUPFAM" id="SSF81296">
    <property type="entry name" value="E set domains"/>
    <property type="match status" value="1"/>
</dbReference>
<dbReference type="PANTHER" id="PTHR34820">
    <property type="entry name" value="INNER MEMBRANE PROTEIN YEBZ"/>
    <property type="match status" value="1"/>
</dbReference>
<reference evidence="9 10" key="1">
    <citation type="submission" date="2019-09" db="EMBL/GenBank/DDBJ databases">
        <title>Goodfellowia gen. nov., a new genus of the Pseudonocardineae related to Actinoalloteichus, containing Goodfellowia coeruleoviolacea gen. nov., comb. nov. gen. nov., comb. nov.</title>
        <authorList>
            <person name="Labeda D."/>
        </authorList>
    </citation>
    <scope>NUCLEOTIDE SEQUENCE [LARGE SCALE GENOMIC DNA]</scope>
    <source>
        <strain evidence="9 10">AN110305</strain>
    </source>
</reference>
<proteinExistence type="predicted"/>
<feature type="signal peptide" evidence="7">
    <location>
        <begin position="1"/>
        <end position="27"/>
    </location>
</feature>
<dbReference type="AlphaFoldDB" id="A0A5B2XK96"/>
<organism evidence="9 10">
    <name type="scientific">Solihabitans fulvus</name>
    <dbReference type="NCBI Taxonomy" id="1892852"/>
    <lineage>
        <taxon>Bacteria</taxon>
        <taxon>Bacillati</taxon>
        <taxon>Actinomycetota</taxon>
        <taxon>Actinomycetes</taxon>
        <taxon>Pseudonocardiales</taxon>
        <taxon>Pseudonocardiaceae</taxon>
        <taxon>Solihabitans</taxon>
    </lineage>
</organism>
<evidence type="ECO:0000256" key="3">
    <source>
        <dbReference type="ARBA" id="ARBA00022729"/>
    </source>
</evidence>
<dbReference type="GO" id="GO:0006825">
    <property type="term" value="P:copper ion transport"/>
    <property type="evidence" value="ECO:0007669"/>
    <property type="project" value="InterPro"/>
</dbReference>
<protein>
    <submittedName>
        <fullName evidence="9">Copper resistance protein CopC</fullName>
    </submittedName>
</protein>
<keyword evidence="3 7" id="KW-0732">Signal</keyword>
<reference evidence="9 10" key="2">
    <citation type="submission" date="2019-09" db="EMBL/GenBank/DDBJ databases">
        <authorList>
            <person name="Jin C."/>
        </authorList>
    </citation>
    <scope>NUCLEOTIDE SEQUENCE [LARGE SCALE GENOMIC DNA]</scope>
    <source>
        <strain evidence="9 10">AN110305</strain>
    </source>
</reference>
<evidence type="ECO:0000256" key="6">
    <source>
        <dbReference type="SAM" id="Phobius"/>
    </source>
</evidence>
<dbReference type="GO" id="GO:0005507">
    <property type="term" value="F:copper ion binding"/>
    <property type="evidence" value="ECO:0007669"/>
    <property type="project" value="InterPro"/>
</dbReference>
<evidence type="ECO:0000256" key="7">
    <source>
        <dbReference type="SAM" id="SignalP"/>
    </source>
</evidence>
<keyword evidence="6" id="KW-0812">Transmembrane</keyword>
<feature type="region of interest" description="Disordered" evidence="5">
    <location>
        <begin position="124"/>
        <end position="150"/>
    </location>
</feature>
<evidence type="ECO:0000259" key="8">
    <source>
        <dbReference type="Pfam" id="PF04234"/>
    </source>
</evidence>
<keyword evidence="6" id="KW-0472">Membrane</keyword>
<feature type="domain" description="CopC" evidence="8">
    <location>
        <begin position="28"/>
        <end position="120"/>
    </location>
</feature>
<accession>A0A5B2XK96</accession>
<evidence type="ECO:0000256" key="2">
    <source>
        <dbReference type="ARBA" id="ARBA00022723"/>
    </source>
</evidence>
<dbReference type="OrthoDB" id="5242236at2"/>
<dbReference type="GO" id="GO:0046688">
    <property type="term" value="P:response to copper ion"/>
    <property type="evidence" value="ECO:0007669"/>
    <property type="project" value="InterPro"/>
</dbReference>
<sequence length="185" mass="18515">MRRLSALLGAGLLTGLALLGLATPALAHNVLVSSDPKEGSSLSAGPSQVTLTFDQPVQAGFNTITVIGPDNTHWEAGDVSVAGNVVTAPVRPLGPAADYSVGYRILSADGHPVYGSVKFKLTTAGTGTPAPPSEAKSTTQAGGTANSAGTDGGMPVWPWIVGAVVLLSAGLVFALKGGKQGDSQR</sequence>
<keyword evidence="2" id="KW-0479">Metal-binding</keyword>
<dbReference type="GO" id="GO:0042597">
    <property type="term" value="C:periplasmic space"/>
    <property type="evidence" value="ECO:0007669"/>
    <property type="project" value="InterPro"/>
</dbReference>
<dbReference type="InterPro" id="IPR014756">
    <property type="entry name" value="Ig_E-set"/>
</dbReference>
<dbReference type="Proteomes" id="UP000323454">
    <property type="component" value="Unassembled WGS sequence"/>
</dbReference>
<dbReference type="InterPro" id="IPR032694">
    <property type="entry name" value="CopC/D"/>
</dbReference>
<evidence type="ECO:0000256" key="4">
    <source>
        <dbReference type="ARBA" id="ARBA00023008"/>
    </source>
</evidence>
<keyword evidence="10" id="KW-1185">Reference proteome</keyword>
<evidence type="ECO:0000313" key="9">
    <source>
        <dbReference type="EMBL" id="KAA2263716.1"/>
    </source>
</evidence>
<dbReference type="Gene3D" id="2.60.40.1220">
    <property type="match status" value="1"/>
</dbReference>
<dbReference type="InterPro" id="IPR007348">
    <property type="entry name" value="CopC_dom"/>
</dbReference>
<comment type="caution">
    <text evidence="9">The sequence shown here is derived from an EMBL/GenBank/DDBJ whole genome shotgun (WGS) entry which is preliminary data.</text>
</comment>
<gene>
    <name evidence="9" type="ORF">F0L68_09515</name>
</gene>
<dbReference type="GO" id="GO:0005886">
    <property type="term" value="C:plasma membrane"/>
    <property type="evidence" value="ECO:0007669"/>
    <property type="project" value="TreeGrafter"/>
</dbReference>
<dbReference type="Pfam" id="PF04234">
    <property type="entry name" value="CopC"/>
    <property type="match status" value="1"/>
</dbReference>
<feature type="chain" id="PRO_5022670599" evidence="7">
    <location>
        <begin position="28"/>
        <end position="185"/>
    </location>
</feature>
<dbReference type="EMBL" id="VUOB01000015">
    <property type="protein sequence ID" value="KAA2263716.1"/>
    <property type="molecule type" value="Genomic_DNA"/>
</dbReference>
<evidence type="ECO:0000256" key="5">
    <source>
        <dbReference type="SAM" id="MobiDB-lite"/>
    </source>
</evidence>
<feature type="compositionally biased region" description="Polar residues" evidence="5">
    <location>
        <begin position="135"/>
        <end position="149"/>
    </location>
</feature>
<dbReference type="GO" id="GO:0030313">
    <property type="term" value="C:cell envelope"/>
    <property type="evidence" value="ECO:0007669"/>
    <property type="project" value="UniProtKB-SubCell"/>
</dbReference>
<name>A0A5B2XK96_9PSEU</name>
<keyword evidence="4" id="KW-0186">Copper</keyword>
<dbReference type="PANTHER" id="PTHR34820:SF4">
    <property type="entry name" value="INNER MEMBRANE PROTEIN YEBZ"/>
    <property type="match status" value="1"/>
</dbReference>
<feature type="transmembrane region" description="Helical" evidence="6">
    <location>
        <begin position="156"/>
        <end position="175"/>
    </location>
</feature>
<evidence type="ECO:0000256" key="1">
    <source>
        <dbReference type="ARBA" id="ARBA00004196"/>
    </source>
</evidence>
<evidence type="ECO:0000313" key="10">
    <source>
        <dbReference type="Proteomes" id="UP000323454"/>
    </source>
</evidence>
<keyword evidence="6" id="KW-1133">Transmembrane helix</keyword>
<dbReference type="InterPro" id="IPR014755">
    <property type="entry name" value="Cu-Rt/internalin_Ig-like"/>
</dbReference>
<comment type="subcellular location">
    <subcellularLocation>
        <location evidence="1">Cell envelope</location>
    </subcellularLocation>
</comment>